<dbReference type="Gene3D" id="1.50.10.10">
    <property type="match status" value="2"/>
</dbReference>
<dbReference type="GO" id="GO:0004555">
    <property type="term" value="F:alpha,alpha-trehalase activity"/>
    <property type="evidence" value="ECO:0007669"/>
    <property type="project" value="InterPro"/>
</dbReference>
<comment type="caution">
    <text evidence="3">The sequence shown here is derived from an EMBL/GenBank/DDBJ whole genome shotgun (WGS) entry which is preliminary data.</text>
</comment>
<proteinExistence type="predicted"/>
<gene>
    <name evidence="3" type="ORF">DW701_02425</name>
</gene>
<protein>
    <recommendedName>
        <fullName evidence="5">Glycoside hydrolase</fullName>
    </recommendedName>
</protein>
<dbReference type="Pfam" id="PF21152">
    <property type="entry name" value="YgjK_N"/>
    <property type="match status" value="1"/>
</dbReference>
<organism evidence="3 4">
    <name type="scientific">Bacteroides eggerthii</name>
    <dbReference type="NCBI Taxonomy" id="28111"/>
    <lineage>
        <taxon>Bacteria</taxon>
        <taxon>Pseudomonadati</taxon>
        <taxon>Bacteroidota</taxon>
        <taxon>Bacteroidia</taxon>
        <taxon>Bacteroidales</taxon>
        <taxon>Bacteroidaceae</taxon>
        <taxon>Bacteroides</taxon>
    </lineage>
</organism>
<dbReference type="SUPFAM" id="SSF48208">
    <property type="entry name" value="Six-hairpin glycosidases"/>
    <property type="match status" value="1"/>
</dbReference>
<dbReference type="PANTHER" id="PTHR23403:SF1">
    <property type="entry name" value="TREHALASE"/>
    <property type="match status" value="1"/>
</dbReference>
<dbReference type="InterPro" id="IPR048450">
    <property type="entry name" value="YgjK_N"/>
</dbReference>
<dbReference type="EMBL" id="QSLA01000002">
    <property type="protein sequence ID" value="RHF11661.1"/>
    <property type="molecule type" value="Genomic_DNA"/>
</dbReference>
<dbReference type="InterPro" id="IPR054491">
    <property type="entry name" value="MGH1-like_GH"/>
</dbReference>
<evidence type="ECO:0000313" key="3">
    <source>
        <dbReference type="EMBL" id="RHF11661.1"/>
    </source>
</evidence>
<name>A0A414MIM2_9BACE</name>
<dbReference type="AlphaFoldDB" id="A0A414MIM2"/>
<reference evidence="3 4" key="1">
    <citation type="submission" date="2018-08" db="EMBL/GenBank/DDBJ databases">
        <title>A genome reference for cultivated species of the human gut microbiota.</title>
        <authorList>
            <person name="Zou Y."/>
            <person name="Xue W."/>
            <person name="Luo G."/>
        </authorList>
    </citation>
    <scope>NUCLEOTIDE SEQUENCE [LARGE SCALE GENOMIC DNA]</scope>
    <source>
        <strain evidence="3 4">AM26-26AC</strain>
    </source>
</reference>
<evidence type="ECO:0000313" key="4">
    <source>
        <dbReference type="Proteomes" id="UP000283538"/>
    </source>
</evidence>
<dbReference type="InterPro" id="IPR008928">
    <property type="entry name" value="6-hairpin_glycosidase_sf"/>
</dbReference>
<dbReference type="InterPro" id="IPR012341">
    <property type="entry name" value="6hp_glycosidase-like_sf"/>
</dbReference>
<sequence>MKKKVFVVAAALAFSAFQGWSKENYKQEQFVNLLNIEVGYEAAPRGYFFSDLGGWHGYGFNSSADLAKAGGFRGPAFMGERSLGLQWLSDGFEKLTLKDDRGKILPFTKISAYEYLPGMLRQRLEAGDLKVEMKEIALTDRSTMIEYTVTNRGTAERTIISLLSGTATYKDACLAQESVNTLSVSVVGGKHSFVVSFPEGWTLKSDGQKEYEAIKGAQTLAPGKSYTFHTFTSYCPATDKESALAVHADLNVKGAKKYFKQNAKRWEGYINSVLERDTPYLESERNRKWAVKAIMTLHTNWRSAAGDLKHAGVQPAAGHFNAFWAWDSWEHAVGLSIFNPELAKDQMLTMFDFLTSEGMIIDLIALDKKENNKVCSKPPIAGWGTYMVYQRTKDKAFVKEMLPKLLKFHEWRYKYRDHDQNGLCEYGGIAPQVYQGQWESGMDVAVKFDGVKMLKNAEGAYSFDQESIELNSYLCAEKFYLAYLLDEVGEKEQAARFREEGKKLKKTIQEKFFDEETGFFYDRKLGTGELVKVIDISGWIPLFTKVATPEQAAAVKKNMLDKELFGTYFPFSSLNHKHPLYQPDKGYFRGQTWMNYTYFGIRGWKNYGFMEDAEKYTRLLPDRLKGLAEPGYPIRENWNSATGEAMTAMHFGWSSAFSILLLAEDADTFPYVPGM</sequence>
<dbReference type="GO" id="GO:0005993">
    <property type="term" value="P:trehalose catabolic process"/>
    <property type="evidence" value="ECO:0007669"/>
    <property type="project" value="TreeGrafter"/>
</dbReference>
<dbReference type="Proteomes" id="UP000283538">
    <property type="component" value="Unassembled WGS sequence"/>
</dbReference>
<dbReference type="PANTHER" id="PTHR23403">
    <property type="entry name" value="TREHALASE"/>
    <property type="match status" value="1"/>
</dbReference>
<evidence type="ECO:0008006" key="5">
    <source>
        <dbReference type="Google" id="ProtNLM"/>
    </source>
</evidence>
<dbReference type="InterPro" id="IPR001661">
    <property type="entry name" value="Glyco_hydro_37"/>
</dbReference>
<feature type="domain" description="Glucosidase YgjK N-terminal" evidence="1">
    <location>
        <begin position="49"/>
        <end position="153"/>
    </location>
</feature>
<dbReference type="Gene3D" id="2.70.98.50">
    <property type="entry name" value="putative glycoside hydrolase family protein from bacillus halodurans"/>
    <property type="match status" value="1"/>
</dbReference>
<feature type="domain" description="Mannosylglycerate hydrolase MGH1-like glycoside hydrolase" evidence="2">
    <location>
        <begin position="324"/>
        <end position="654"/>
    </location>
</feature>
<evidence type="ECO:0000259" key="2">
    <source>
        <dbReference type="Pfam" id="PF22422"/>
    </source>
</evidence>
<dbReference type="Pfam" id="PF22422">
    <property type="entry name" value="MGH1-like_GH"/>
    <property type="match status" value="1"/>
</dbReference>
<dbReference type="RefSeq" id="WP_004294261.1">
    <property type="nucleotide sequence ID" value="NZ_JAQECU010000009.1"/>
</dbReference>
<accession>A0A414MIM2</accession>
<evidence type="ECO:0000259" key="1">
    <source>
        <dbReference type="Pfam" id="PF21152"/>
    </source>
</evidence>